<keyword evidence="3" id="KW-1185">Reference proteome</keyword>
<name>A0A7G3URY8_STRT9</name>
<evidence type="ECO:0000256" key="1">
    <source>
        <dbReference type="SAM" id="MobiDB-lite"/>
    </source>
</evidence>
<dbReference type="Pfam" id="PF19534">
    <property type="entry name" value="DUF6059"/>
    <property type="match status" value="1"/>
</dbReference>
<reference evidence="2 3" key="1">
    <citation type="journal article" date="2012" name="J. Bacteriol.">
        <title>Draft genome of Streptomyces tsukubaensis NRRL 18488, the producer of the clinically important immunosuppressant tacrolimus (FK506).</title>
        <authorList>
            <person name="Barreiro C."/>
            <person name="Prieto C."/>
            <person name="Sola-Landa A."/>
            <person name="Solera E."/>
            <person name="Martinez-Castro M."/>
            <person name="Perez-Redondo R."/>
            <person name="Garcia-Estrada C."/>
            <person name="Aparicio J.F."/>
            <person name="Fernandez-Martinez L.T."/>
            <person name="Santos-Aberturas J."/>
            <person name="Salehi-Najafabadi Z."/>
            <person name="Rodriguez-Garcia A."/>
            <person name="Tauch A."/>
            <person name="Martin J.F."/>
        </authorList>
    </citation>
    <scope>NUCLEOTIDE SEQUENCE [LARGE SCALE GENOMIC DNA]</scope>
    <source>
        <strain evidence="3">DSM 42081 / NBRC 108919 / NRRL 18488 / 9993</strain>
    </source>
</reference>
<accession>A0A7G3URY8</accession>
<evidence type="ECO:0000313" key="3">
    <source>
        <dbReference type="Proteomes" id="UP000005940"/>
    </source>
</evidence>
<organism evidence="2 3">
    <name type="scientific">Streptomyces tsukubensis (strain DSM 42081 / NBRC 108919 / NRRL 18488 / 9993)</name>
    <dbReference type="NCBI Taxonomy" id="1114943"/>
    <lineage>
        <taxon>Bacteria</taxon>
        <taxon>Bacillati</taxon>
        <taxon>Actinomycetota</taxon>
        <taxon>Actinomycetes</taxon>
        <taxon>Kitasatosporales</taxon>
        <taxon>Streptomycetaceae</taxon>
        <taxon>Streptomyces</taxon>
    </lineage>
</organism>
<dbReference type="Proteomes" id="UP000005940">
    <property type="component" value="Chromosome"/>
</dbReference>
<dbReference type="EMBL" id="CP029159">
    <property type="protein sequence ID" value="QKM72051.1"/>
    <property type="molecule type" value="Genomic_DNA"/>
</dbReference>
<proteinExistence type="predicted"/>
<gene>
    <name evidence="2" type="ORF">STSU_032480</name>
</gene>
<evidence type="ECO:0000313" key="2">
    <source>
        <dbReference type="EMBL" id="QKM72051.1"/>
    </source>
</evidence>
<protein>
    <submittedName>
        <fullName evidence="2">Uncharacterized protein</fullName>
    </submittedName>
</protein>
<dbReference type="InterPro" id="IPR045701">
    <property type="entry name" value="DUF6059"/>
</dbReference>
<sequence length="72" mass="7833">MRFLYRALSVYGRIWAPVPPVLPEHPADGPGDPRGPRTPPGHPERVCDPAPCTAVEAAIARQLDEIFRGYAG</sequence>
<feature type="region of interest" description="Disordered" evidence="1">
    <location>
        <begin position="19"/>
        <end position="46"/>
    </location>
</feature>
<dbReference type="AlphaFoldDB" id="A0A7G3URY8"/>